<accession>A0A023D6G4</accession>
<evidence type="ECO:0000256" key="5">
    <source>
        <dbReference type="ARBA" id="ARBA00024227"/>
    </source>
</evidence>
<dbReference type="CDD" id="cd16442">
    <property type="entry name" value="BPL"/>
    <property type="match status" value="1"/>
</dbReference>
<dbReference type="PROSITE" id="PS51733">
    <property type="entry name" value="BPL_LPL_CATALYTIC"/>
    <property type="match status" value="1"/>
</dbReference>
<dbReference type="InterPro" id="IPR003142">
    <property type="entry name" value="BPL_C"/>
</dbReference>
<dbReference type="RefSeq" id="WP_042059234.1">
    <property type="nucleotide sequence ID" value="NZ_BAND01000060.1"/>
</dbReference>
<dbReference type="Proteomes" id="UP000019760">
    <property type="component" value="Unassembled WGS sequence"/>
</dbReference>
<keyword evidence="1 8" id="KW-0436">Ligase</keyword>
<dbReference type="SUPFAM" id="SSF50037">
    <property type="entry name" value="C-terminal domain of transcriptional repressors"/>
    <property type="match status" value="1"/>
</dbReference>
<evidence type="ECO:0000256" key="4">
    <source>
        <dbReference type="ARBA" id="ARBA00023267"/>
    </source>
</evidence>
<keyword evidence="4" id="KW-0092">Biotin</keyword>
<reference evidence="9" key="1">
    <citation type="journal article" date="2014" name="FEMS Microbiol. Lett.">
        <title>Draft Genomic DNA Sequence of the Facultatively Methylotrophic Bacterium Acidomonas methanolica type strain MB58.</title>
        <authorList>
            <person name="Higashiura N."/>
            <person name="Hadano H."/>
            <person name="Hirakawa H."/>
            <person name="Matsutani M."/>
            <person name="Takabe S."/>
            <person name="Matsushita K."/>
            <person name="Azuma Y."/>
        </authorList>
    </citation>
    <scope>NUCLEOTIDE SEQUENCE [LARGE SCALE GENOMIC DNA]</scope>
    <source>
        <strain evidence="9">MB58</strain>
    </source>
</reference>
<keyword evidence="3" id="KW-0067">ATP-binding</keyword>
<dbReference type="InterPro" id="IPR004408">
    <property type="entry name" value="Biotin_CoA_COase_ligase"/>
</dbReference>
<dbReference type="EMBL" id="BAND01000060">
    <property type="protein sequence ID" value="GAJ29411.1"/>
    <property type="molecule type" value="Genomic_DNA"/>
</dbReference>
<feature type="domain" description="BPL/LPL catalytic" evidence="7">
    <location>
        <begin position="1"/>
        <end position="177"/>
    </location>
</feature>
<evidence type="ECO:0000256" key="6">
    <source>
        <dbReference type="ARBA" id="ARBA00047846"/>
    </source>
</evidence>
<dbReference type="NCBIfam" id="TIGR00121">
    <property type="entry name" value="birA_ligase"/>
    <property type="match status" value="1"/>
</dbReference>
<dbReference type="InterPro" id="IPR008988">
    <property type="entry name" value="Transcriptional_repressor_C"/>
</dbReference>
<dbReference type="Pfam" id="PF03099">
    <property type="entry name" value="BPL_LplA_LipB"/>
    <property type="match status" value="1"/>
</dbReference>
<evidence type="ECO:0000313" key="9">
    <source>
        <dbReference type="Proteomes" id="UP000019760"/>
    </source>
</evidence>
<dbReference type="PANTHER" id="PTHR12835:SF5">
    <property type="entry name" value="BIOTIN--PROTEIN LIGASE"/>
    <property type="match status" value="1"/>
</dbReference>
<keyword evidence="9" id="KW-1185">Reference proteome</keyword>
<dbReference type="Gene3D" id="3.30.930.10">
    <property type="entry name" value="Bira Bifunctional Protein, Domain 2"/>
    <property type="match status" value="1"/>
</dbReference>
<evidence type="ECO:0000259" key="7">
    <source>
        <dbReference type="PROSITE" id="PS51733"/>
    </source>
</evidence>
<organism evidence="8 9">
    <name type="scientific">Acidomonas methanolica NBRC 104435</name>
    <dbReference type="NCBI Taxonomy" id="1231351"/>
    <lineage>
        <taxon>Bacteria</taxon>
        <taxon>Pseudomonadati</taxon>
        <taxon>Pseudomonadota</taxon>
        <taxon>Alphaproteobacteria</taxon>
        <taxon>Acetobacterales</taxon>
        <taxon>Acetobacteraceae</taxon>
        <taxon>Acidomonas</taxon>
    </lineage>
</organism>
<comment type="catalytic activity">
    <reaction evidence="6">
        <text>biotin + L-lysyl-[protein] + ATP = N(6)-biotinyl-L-lysyl-[protein] + AMP + diphosphate + H(+)</text>
        <dbReference type="Rhea" id="RHEA:11756"/>
        <dbReference type="Rhea" id="RHEA-COMP:9752"/>
        <dbReference type="Rhea" id="RHEA-COMP:10505"/>
        <dbReference type="ChEBI" id="CHEBI:15378"/>
        <dbReference type="ChEBI" id="CHEBI:29969"/>
        <dbReference type="ChEBI" id="CHEBI:30616"/>
        <dbReference type="ChEBI" id="CHEBI:33019"/>
        <dbReference type="ChEBI" id="CHEBI:57586"/>
        <dbReference type="ChEBI" id="CHEBI:83144"/>
        <dbReference type="ChEBI" id="CHEBI:456215"/>
        <dbReference type="EC" id="6.3.4.15"/>
    </reaction>
</comment>
<gene>
    <name evidence="8" type="ORF">Amme_060_047</name>
</gene>
<evidence type="ECO:0000256" key="3">
    <source>
        <dbReference type="ARBA" id="ARBA00022840"/>
    </source>
</evidence>
<dbReference type="InterPro" id="IPR045864">
    <property type="entry name" value="aa-tRNA-synth_II/BPL/LPL"/>
</dbReference>
<dbReference type="InterPro" id="IPR004143">
    <property type="entry name" value="BPL_LPL_catalytic"/>
</dbReference>
<evidence type="ECO:0000256" key="1">
    <source>
        <dbReference type="ARBA" id="ARBA00022598"/>
    </source>
</evidence>
<dbReference type="PANTHER" id="PTHR12835">
    <property type="entry name" value="BIOTIN PROTEIN LIGASE"/>
    <property type="match status" value="1"/>
</dbReference>
<evidence type="ECO:0000256" key="2">
    <source>
        <dbReference type="ARBA" id="ARBA00022741"/>
    </source>
</evidence>
<dbReference type="AlphaFoldDB" id="A0A023D6G4"/>
<reference evidence="8 9" key="2">
    <citation type="journal article" date="2014" name="FEMS Microbiol. Lett.">
        <title>Draft genomic DNA sequence of the facultatively methylotrophic bacterium Acidomonas methanolica type strain MB58.</title>
        <authorList>
            <person name="Higashiura N."/>
            <person name="Hadano H."/>
            <person name="Hirakawa H."/>
            <person name="Matsutani M."/>
            <person name="Takabe S."/>
            <person name="Matsushita K."/>
            <person name="Azuma Y."/>
        </authorList>
    </citation>
    <scope>NUCLEOTIDE SEQUENCE [LARGE SCALE GENOMIC DNA]</scope>
    <source>
        <strain evidence="8 9">MB58</strain>
    </source>
</reference>
<evidence type="ECO:0000313" key="8">
    <source>
        <dbReference type="EMBL" id="GAJ29411.1"/>
    </source>
</evidence>
<dbReference type="Gene3D" id="2.30.30.100">
    <property type="match status" value="1"/>
</dbReference>
<dbReference type="EC" id="6.3.4.15" evidence="5"/>
<dbReference type="OrthoDB" id="9807064at2"/>
<dbReference type="SUPFAM" id="SSF55681">
    <property type="entry name" value="Class II aaRS and biotin synthetases"/>
    <property type="match status" value="1"/>
</dbReference>
<sequence length="242" mass="25992">MTPWRLELHDTLESTSDFCRARAEQGEEDGLAVLARRQTKGRGTRGRNWDDPGGNLALSFLLRPDSLLPLLTALPFLVAVAAFDAISPALRDSRALSIKWPNDLLLNGAKTAGILIESGGGAQPWIVVGLGVNIRRAPEIPGRRTTCLAEGSDTPPDVVTLAQDVLAEVARLRAVFEAGGFDPVRALWLERAHPLGTPLAVRGLDHYHEGLFNGLDGDGRLLLRTAGGKDLRLMTGDVLLTG</sequence>
<proteinExistence type="predicted"/>
<dbReference type="GO" id="GO:0005737">
    <property type="term" value="C:cytoplasm"/>
    <property type="evidence" value="ECO:0007669"/>
    <property type="project" value="TreeGrafter"/>
</dbReference>
<name>A0A023D6G4_ACIMT</name>
<keyword evidence="2" id="KW-0547">Nucleotide-binding</keyword>
<dbReference type="GO" id="GO:0004077">
    <property type="term" value="F:biotin--[biotin carboxyl-carrier protein] ligase activity"/>
    <property type="evidence" value="ECO:0007669"/>
    <property type="project" value="UniProtKB-EC"/>
</dbReference>
<dbReference type="GO" id="GO:0005524">
    <property type="term" value="F:ATP binding"/>
    <property type="evidence" value="ECO:0007669"/>
    <property type="project" value="UniProtKB-KW"/>
</dbReference>
<protein>
    <recommendedName>
        <fullName evidence="5">biotin--[biotin carboxyl-carrier protein] ligase</fullName>
        <ecNumber evidence="5">6.3.4.15</ecNumber>
    </recommendedName>
</protein>
<dbReference type="Pfam" id="PF02237">
    <property type="entry name" value="BPL_C"/>
    <property type="match status" value="1"/>
</dbReference>
<comment type="caution">
    <text evidence="8">The sequence shown here is derived from an EMBL/GenBank/DDBJ whole genome shotgun (WGS) entry which is preliminary data.</text>
</comment>